<evidence type="ECO:0008006" key="10">
    <source>
        <dbReference type="Google" id="ProtNLM"/>
    </source>
</evidence>
<dbReference type="GO" id="GO:0008270">
    <property type="term" value="F:zinc ion binding"/>
    <property type="evidence" value="ECO:0007669"/>
    <property type="project" value="UniProtKB-KW"/>
</dbReference>
<evidence type="ECO:0000259" key="7">
    <source>
        <dbReference type="PROSITE" id="PS50179"/>
    </source>
</evidence>
<accession>A0A3P7P0S7</accession>
<dbReference type="Pfam" id="PF01363">
    <property type="entry name" value="FYVE"/>
    <property type="match status" value="1"/>
</dbReference>
<dbReference type="GO" id="GO:0005769">
    <property type="term" value="C:early endosome"/>
    <property type="evidence" value="ECO:0007669"/>
    <property type="project" value="TreeGrafter"/>
</dbReference>
<dbReference type="InterPro" id="IPR011011">
    <property type="entry name" value="Znf_FYVE_PHD"/>
</dbReference>
<feature type="domain" description="VHS" evidence="7">
    <location>
        <begin position="1"/>
        <end position="36"/>
    </location>
</feature>
<protein>
    <recommendedName>
        <fullName evidence="10">FYVE-type domain-containing protein</fullName>
    </recommendedName>
</protein>
<gene>
    <name evidence="8" type="ORF">GPUH_LOCUS25011</name>
</gene>
<dbReference type="GO" id="GO:0032456">
    <property type="term" value="P:endocytic recycling"/>
    <property type="evidence" value="ECO:0007669"/>
    <property type="project" value="TreeGrafter"/>
</dbReference>
<dbReference type="PROSITE" id="PS50178">
    <property type="entry name" value="ZF_FYVE"/>
    <property type="match status" value="1"/>
</dbReference>
<feature type="region of interest" description="Disordered" evidence="5">
    <location>
        <begin position="104"/>
        <end position="146"/>
    </location>
</feature>
<proteinExistence type="predicted"/>
<keyword evidence="3" id="KW-0862">Zinc</keyword>
<dbReference type="AlphaFoldDB" id="A0A3P7P0S7"/>
<evidence type="ECO:0000256" key="1">
    <source>
        <dbReference type="ARBA" id="ARBA00022723"/>
    </source>
</evidence>
<dbReference type="Gene3D" id="3.30.40.10">
    <property type="entry name" value="Zinc/RING finger domain, C3HC4 (zinc finger)"/>
    <property type="match status" value="1"/>
</dbReference>
<dbReference type="InterPro" id="IPR000306">
    <property type="entry name" value="Znf_FYVE"/>
</dbReference>
<dbReference type="SUPFAM" id="SSF48464">
    <property type="entry name" value="ENTH/VHS domain"/>
    <property type="match status" value="1"/>
</dbReference>
<sequence length="172" mass="19115">MLELLQCWAMAFKNKPEYKIVVDTHNLMKLAGFDFPRVAEADAMFIAESAPECRTAFGLITRKHHCRACGQIFCDKCSSKQSFLPQYGIEKPVRVCDGCYDKTPAKKSGAGSSSNSTQPTKTTDKPLPVDAKKTAEQRARELKQAEEDEINLAIALSQSEAEAQPQMCRSTY</sequence>
<feature type="domain" description="FYVE-type" evidence="6">
    <location>
        <begin position="53"/>
        <end position="104"/>
    </location>
</feature>
<dbReference type="GO" id="GO:0043130">
    <property type="term" value="F:ubiquitin binding"/>
    <property type="evidence" value="ECO:0007669"/>
    <property type="project" value="InterPro"/>
</dbReference>
<dbReference type="PROSITE" id="PS50179">
    <property type="entry name" value="VHS"/>
    <property type="match status" value="1"/>
</dbReference>
<dbReference type="GO" id="GO:0031623">
    <property type="term" value="P:receptor internalization"/>
    <property type="evidence" value="ECO:0007669"/>
    <property type="project" value="TreeGrafter"/>
</dbReference>
<dbReference type="OrthoDB" id="957735at2759"/>
<dbReference type="InterPro" id="IPR013083">
    <property type="entry name" value="Znf_RING/FYVE/PHD"/>
</dbReference>
<dbReference type="InterPro" id="IPR017455">
    <property type="entry name" value="Znf_FYVE-rel"/>
</dbReference>
<dbReference type="EMBL" id="UYRT01103404">
    <property type="protein sequence ID" value="VDN43633.1"/>
    <property type="molecule type" value="Genomic_DNA"/>
</dbReference>
<dbReference type="InterPro" id="IPR002014">
    <property type="entry name" value="VHS_dom"/>
</dbReference>
<dbReference type="SMART" id="SM00064">
    <property type="entry name" value="FYVE"/>
    <property type="match status" value="1"/>
</dbReference>
<feature type="compositionally biased region" description="Basic and acidic residues" evidence="5">
    <location>
        <begin position="130"/>
        <end position="145"/>
    </location>
</feature>
<dbReference type="PANTHER" id="PTHR46275">
    <property type="entry name" value="HEPATOCYTE GROWTH FACTOR-REGULATED TYROSINE KINASE SUBSTRATE"/>
    <property type="match status" value="1"/>
</dbReference>
<dbReference type="InterPro" id="IPR008942">
    <property type="entry name" value="ENTH_VHS"/>
</dbReference>
<evidence type="ECO:0000256" key="2">
    <source>
        <dbReference type="ARBA" id="ARBA00022771"/>
    </source>
</evidence>
<evidence type="ECO:0000313" key="9">
    <source>
        <dbReference type="Proteomes" id="UP000271098"/>
    </source>
</evidence>
<evidence type="ECO:0000256" key="4">
    <source>
        <dbReference type="PROSITE-ProRule" id="PRU00091"/>
    </source>
</evidence>
<keyword evidence="2 4" id="KW-0863">Zinc-finger</keyword>
<keyword evidence="9" id="KW-1185">Reference proteome</keyword>
<keyword evidence="1" id="KW-0479">Metal-binding</keyword>
<dbReference type="FunFam" id="3.30.40.10:FF:000105">
    <property type="entry name" value="WD repeat and FYVE domain-containing protein 2"/>
    <property type="match status" value="1"/>
</dbReference>
<dbReference type="GO" id="GO:0035091">
    <property type="term" value="F:phosphatidylinositol binding"/>
    <property type="evidence" value="ECO:0007669"/>
    <property type="project" value="InterPro"/>
</dbReference>
<dbReference type="SUPFAM" id="SSF57903">
    <property type="entry name" value="FYVE/PHD zinc finger"/>
    <property type="match status" value="1"/>
</dbReference>
<dbReference type="Gene3D" id="1.25.40.90">
    <property type="match status" value="1"/>
</dbReference>
<organism evidence="8 9">
    <name type="scientific">Gongylonema pulchrum</name>
    <dbReference type="NCBI Taxonomy" id="637853"/>
    <lineage>
        <taxon>Eukaryota</taxon>
        <taxon>Metazoa</taxon>
        <taxon>Ecdysozoa</taxon>
        <taxon>Nematoda</taxon>
        <taxon>Chromadorea</taxon>
        <taxon>Rhabditida</taxon>
        <taxon>Spirurina</taxon>
        <taxon>Spiruromorpha</taxon>
        <taxon>Spiruroidea</taxon>
        <taxon>Gongylonematidae</taxon>
        <taxon>Gongylonema</taxon>
    </lineage>
</organism>
<dbReference type="PANTHER" id="PTHR46275:SF1">
    <property type="entry name" value="HEPATOCYTE GROWTH FACTOR-REGULATED TYROSINE KINASE SUBSTRATE"/>
    <property type="match status" value="1"/>
</dbReference>
<dbReference type="InterPro" id="IPR017073">
    <property type="entry name" value="HGS/VPS27"/>
</dbReference>
<evidence type="ECO:0000256" key="5">
    <source>
        <dbReference type="SAM" id="MobiDB-lite"/>
    </source>
</evidence>
<evidence type="ECO:0000313" key="8">
    <source>
        <dbReference type="EMBL" id="VDN43633.1"/>
    </source>
</evidence>
<evidence type="ECO:0000259" key="6">
    <source>
        <dbReference type="PROSITE" id="PS50178"/>
    </source>
</evidence>
<evidence type="ECO:0000256" key="3">
    <source>
        <dbReference type="ARBA" id="ARBA00022833"/>
    </source>
</evidence>
<dbReference type="Proteomes" id="UP000271098">
    <property type="component" value="Unassembled WGS sequence"/>
</dbReference>
<name>A0A3P7P0S7_9BILA</name>
<reference evidence="8 9" key="1">
    <citation type="submission" date="2018-11" db="EMBL/GenBank/DDBJ databases">
        <authorList>
            <consortium name="Pathogen Informatics"/>
        </authorList>
    </citation>
    <scope>NUCLEOTIDE SEQUENCE [LARGE SCALE GENOMIC DNA]</scope>
</reference>